<feature type="domain" description="G-protein coupled receptors family 1 profile" evidence="19">
    <location>
        <begin position="70"/>
        <end position="330"/>
    </location>
</feature>
<dbReference type="Gene3D" id="1.20.1070.10">
    <property type="entry name" value="Rhodopsin 7-helix transmembrane proteins"/>
    <property type="match status" value="1"/>
</dbReference>
<evidence type="ECO:0000256" key="6">
    <source>
        <dbReference type="ARBA" id="ARBA00022925"/>
    </source>
</evidence>
<dbReference type="PRINTS" id="PR00237">
    <property type="entry name" value="GPCRRHODOPSN"/>
</dbReference>
<evidence type="ECO:0000259" key="19">
    <source>
        <dbReference type="PROSITE" id="PS50262"/>
    </source>
</evidence>
<organism evidence="20">
    <name type="scientific">Anotogaster sieboldii</name>
    <dbReference type="NCBI Taxonomy" id="126220"/>
    <lineage>
        <taxon>Eukaryota</taxon>
        <taxon>Metazoa</taxon>
        <taxon>Ecdysozoa</taxon>
        <taxon>Arthropoda</taxon>
        <taxon>Hexapoda</taxon>
        <taxon>Insecta</taxon>
        <taxon>Pterygota</taxon>
        <taxon>Palaeoptera</taxon>
        <taxon>Odonata</taxon>
        <taxon>Epiprocta</taxon>
        <taxon>Anisoptera</taxon>
        <taxon>Cordulegastroidea</taxon>
        <taxon>Cordulegastridae</taxon>
        <taxon>Anotogaster</taxon>
    </lineage>
</organism>
<feature type="transmembrane region" description="Helical" evidence="18">
    <location>
        <begin position="277"/>
        <end position="299"/>
    </location>
</feature>
<name>A0A0C6G504_9ODON</name>
<keyword evidence="9 16" id="KW-0297">G-protein coupled receptor</keyword>
<dbReference type="AlphaFoldDB" id="A0A0C6G504"/>
<keyword evidence="5 16" id="KW-0812">Transmembrane</keyword>
<dbReference type="FunFam" id="1.20.1070.10:FF:000044">
    <property type="entry name" value="Opsin, ultraviolet-sensitive"/>
    <property type="match status" value="1"/>
</dbReference>
<dbReference type="InterPro" id="IPR017452">
    <property type="entry name" value="GPCR_Rhodpsn_7TM"/>
</dbReference>
<dbReference type="Pfam" id="PF00001">
    <property type="entry name" value="7tm_1"/>
    <property type="match status" value="1"/>
</dbReference>
<keyword evidence="3" id="KW-0600">Photoreceptor protein</keyword>
<evidence type="ECO:0000256" key="4">
    <source>
        <dbReference type="ARBA" id="ARBA00022606"/>
    </source>
</evidence>
<evidence type="ECO:0000256" key="13">
    <source>
        <dbReference type="ARBA" id="ARBA00023180"/>
    </source>
</evidence>
<dbReference type="PANTHER" id="PTHR24240">
    <property type="entry name" value="OPSIN"/>
    <property type="match status" value="1"/>
</dbReference>
<reference evidence="20" key="1">
    <citation type="journal article" date="2015" name="Proc. Natl. Acad. Sci. U.S.A.">
        <title>Extraordinary diversity of visual opsin genes in dragonflies.</title>
        <authorList>
            <person name="Futahashi R."/>
            <person name="Kawahara-Miki R."/>
            <person name="Kinoshita M."/>
            <person name="Yoshitake K."/>
            <person name="Yajima S."/>
            <person name="Arikawa K."/>
            <person name="Fukatsu T."/>
        </authorList>
    </citation>
    <scope>NUCLEOTIDE SEQUENCE</scope>
</reference>
<sequence>MNVTGPLVPNAHLLRSDILDSGNDFLGSKIDQDYMDYVHPHWRQYQAPEPYQHFLLGLAYAVILVVGMLGNLLVIVTFFMTKSLQSPSNAFVANLAIFDTLMMSKLPLFVMNSVVEGQIFGKIGCDIYGLIGSYSGMGAAVTNAAIAFDRYRTIAFPLDGRLGMKAAICLIIFTWLWATPFSLLPFFETWSRFAPEGYLTTCSFDYMTEGKSTQLFTMTIFSWAYVFPLVMIALFYSKILSHVREHERMLKEQAKRMNVKSLSQGDEKSAEIRIAKVAISIVFLFICGWTPYALVALIGCFGDRSLMTPTFSMFPAIACKTVACIDPWIYAINHPRFRAEIQKKVPWLCIFGQETKSSDNKSSVSDATDIKTETA</sequence>
<dbReference type="InterPro" id="IPR050125">
    <property type="entry name" value="GPCR_opsins"/>
</dbReference>
<evidence type="ECO:0000256" key="3">
    <source>
        <dbReference type="ARBA" id="ARBA00022543"/>
    </source>
</evidence>
<protein>
    <submittedName>
        <fullName evidence="20">RhSWb1 protein</fullName>
    </submittedName>
</protein>
<keyword evidence="11" id="KW-1015">Disulfide bond</keyword>
<feature type="transmembrane region" description="Helical" evidence="18">
    <location>
        <begin position="167"/>
        <end position="187"/>
    </location>
</feature>
<feature type="transmembrane region" description="Helical" evidence="18">
    <location>
        <begin position="91"/>
        <end position="115"/>
    </location>
</feature>
<evidence type="ECO:0000256" key="2">
    <source>
        <dbReference type="ARBA" id="ARBA00010663"/>
    </source>
</evidence>
<evidence type="ECO:0000313" key="20">
    <source>
        <dbReference type="EMBL" id="BAQ54804.1"/>
    </source>
</evidence>
<feature type="transmembrane region" description="Helical" evidence="18">
    <location>
        <begin position="127"/>
        <end position="146"/>
    </location>
</feature>
<feature type="transmembrane region" description="Helical" evidence="18">
    <location>
        <begin position="311"/>
        <end position="332"/>
    </location>
</feature>
<evidence type="ECO:0000256" key="11">
    <source>
        <dbReference type="ARBA" id="ARBA00023157"/>
    </source>
</evidence>
<feature type="transmembrane region" description="Helical" evidence="18">
    <location>
        <begin position="215"/>
        <end position="236"/>
    </location>
</feature>
<evidence type="ECO:0000256" key="14">
    <source>
        <dbReference type="ARBA" id="ARBA00023224"/>
    </source>
</evidence>
<evidence type="ECO:0000256" key="1">
    <source>
        <dbReference type="ARBA" id="ARBA00004141"/>
    </source>
</evidence>
<dbReference type="PRINTS" id="PR00577">
    <property type="entry name" value="OPSINRH3RH4"/>
</dbReference>
<keyword evidence="8" id="KW-0157">Chromophore</keyword>
<keyword evidence="15" id="KW-0844">Vision</keyword>
<gene>
    <name evidence="20" type="primary">RhSWb1</name>
</gene>
<feature type="region of interest" description="Disordered" evidence="17">
    <location>
        <begin position="356"/>
        <end position="375"/>
    </location>
</feature>
<keyword evidence="10 18" id="KW-0472">Membrane</keyword>
<keyword evidence="6" id="KW-0681">Retinal protein</keyword>
<dbReference type="CDD" id="cd15079">
    <property type="entry name" value="7tmA_photoreceptors_insect"/>
    <property type="match status" value="1"/>
</dbReference>
<dbReference type="InterPro" id="IPR027430">
    <property type="entry name" value="Retinal_BS"/>
</dbReference>
<dbReference type="SMART" id="SM01381">
    <property type="entry name" value="7TM_GPCR_Srsx"/>
    <property type="match status" value="1"/>
</dbReference>
<dbReference type="PROSITE" id="PS00238">
    <property type="entry name" value="OPSIN"/>
    <property type="match status" value="1"/>
</dbReference>
<evidence type="ECO:0000256" key="7">
    <source>
        <dbReference type="ARBA" id="ARBA00022989"/>
    </source>
</evidence>
<keyword evidence="4" id="KW-0716">Sensory transduction</keyword>
<dbReference type="GO" id="GO:0004930">
    <property type="term" value="F:G protein-coupled receptor activity"/>
    <property type="evidence" value="ECO:0007669"/>
    <property type="project" value="UniProtKB-KW"/>
</dbReference>
<keyword evidence="7 18" id="KW-1133">Transmembrane helix</keyword>
<evidence type="ECO:0000256" key="10">
    <source>
        <dbReference type="ARBA" id="ARBA00023136"/>
    </source>
</evidence>
<evidence type="ECO:0000256" key="9">
    <source>
        <dbReference type="ARBA" id="ARBA00023040"/>
    </source>
</evidence>
<proteinExistence type="evidence at transcript level"/>
<dbReference type="GO" id="GO:0007602">
    <property type="term" value="P:phototransduction"/>
    <property type="evidence" value="ECO:0007669"/>
    <property type="project" value="UniProtKB-KW"/>
</dbReference>
<dbReference type="SUPFAM" id="SSF81321">
    <property type="entry name" value="Family A G protein-coupled receptor-like"/>
    <property type="match status" value="1"/>
</dbReference>
<keyword evidence="14 16" id="KW-0807">Transducer</keyword>
<dbReference type="InterPro" id="IPR000276">
    <property type="entry name" value="GPCR_Rhodpsn"/>
</dbReference>
<evidence type="ECO:0000256" key="5">
    <source>
        <dbReference type="ARBA" id="ARBA00022692"/>
    </source>
</evidence>
<dbReference type="GO" id="GO:0007601">
    <property type="term" value="P:visual perception"/>
    <property type="evidence" value="ECO:0007669"/>
    <property type="project" value="UniProtKB-KW"/>
</dbReference>
<evidence type="ECO:0000256" key="15">
    <source>
        <dbReference type="ARBA" id="ARBA00023305"/>
    </source>
</evidence>
<keyword evidence="12 16" id="KW-0675">Receptor</keyword>
<comment type="subcellular location">
    <subcellularLocation>
        <location evidence="1">Membrane</location>
        <topology evidence="1">Multi-pass membrane protein</topology>
    </subcellularLocation>
</comment>
<feature type="transmembrane region" description="Helical" evidence="18">
    <location>
        <begin position="58"/>
        <end position="79"/>
    </location>
</feature>
<evidence type="ECO:0000256" key="8">
    <source>
        <dbReference type="ARBA" id="ARBA00022991"/>
    </source>
</evidence>
<keyword evidence="13" id="KW-0325">Glycoprotein</keyword>
<dbReference type="EMBL" id="LC009160">
    <property type="protein sequence ID" value="BAQ54804.1"/>
    <property type="molecule type" value="mRNA"/>
</dbReference>
<evidence type="ECO:0000256" key="18">
    <source>
        <dbReference type="SAM" id="Phobius"/>
    </source>
</evidence>
<accession>A0A0C6G504</accession>
<evidence type="ECO:0000256" key="16">
    <source>
        <dbReference type="RuleBase" id="RU000688"/>
    </source>
</evidence>
<comment type="similarity">
    <text evidence="2 16">Belongs to the G-protein coupled receptor 1 family.</text>
</comment>
<evidence type="ECO:0000256" key="12">
    <source>
        <dbReference type="ARBA" id="ARBA00023170"/>
    </source>
</evidence>
<dbReference type="GO" id="GO:0009881">
    <property type="term" value="F:photoreceptor activity"/>
    <property type="evidence" value="ECO:0007669"/>
    <property type="project" value="UniProtKB-KW"/>
</dbReference>
<dbReference type="PROSITE" id="PS00237">
    <property type="entry name" value="G_PROTEIN_RECEP_F1_1"/>
    <property type="match status" value="1"/>
</dbReference>
<dbReference type="GO" id="GO:0016020">
    <property type="term" value="C:membrane"/>
    <property type="evidence" value="ECO:0007669"/>
    <property type="project" value="UniProtKB-SubCell"/>
</dbReference>
<dbReference type="PROSITE" id="PS50262">
    <property type="entry name" value="G_PROTEIN_RECEP_F1_2"/>
    <property type="match status" value="1"/>
</dbReference>
<evidence type="ECO:0000256" key="17">
    <source>
        <dbReference type="SAM" id="MobiDB-lite"/>
    </source>
</evidence>
<dbReference type="InterPro" id="IPR001760">
    <property type="entry name" value="Opsin"/>
</dbReference>